<evidence type="ECO:0000256" key="1">
    <source>
        <dbReference type="SAM" id="MobiDB-lite"/>
    </source>
</evidence>
<proteinExistence type="predicted"/>
<evidence type="ECO:0000313" key="2">
    <source>
        <dbReference type="EMBL" id="JAE04221.1"/>
    </source>
</evidence>
<name>A0A0A9F268_ARUDO</name>
<protein>
    <submittedName>
        <fullName evidence="2">Uncharacterized protein</fullName>
    </submittedName>
</protein>
<dbReference type="AlphaFoldDB" id="A0A0A9F268"/>
<reference evidence="2" key="1">
    <citation type="submission" date="2014-09" db="EMBL/GenBank/DDBJ databases">
        <authorList>
            <person name="Magalhaes I.L.F."/>
            <person name="Oliveira U."/>
            <person name="Santos F.R."/>
            <person name="Vidigal T.H.D.A."/>
            <person name="Brescovit A.D."/>
            <person name="Santos A.J."/>
        </authorList>
    </citation>
    <scope>NUCLEOTIDE SEQUENCE</scope>
    <source>
        <tissue evidence="2">Shoot tissue taken approximately 20 cm above the soil surface</tissue>
    </source>
</reference>
<feature type="region of interest" description="Disordered" evidence="1">
    <location>
        <begin position="169"/>
        <end position="223"/>
    </location>
</feature>
<reference evidence="2" key="2">
    <citation type="journal article" date="2015" name="Data Brief">
        <title>Shoot transcriptome of the giant reed, Arundo donax.</title>
        <authorList>
            <person name="Barrero R.A."/>
            <person name="Guerrero F.D."/>
            <person name="Moolhuijzen P."/>
            <person name="Goolsby J.A."/>
            <person name="Tidwell J."/>
            <person name="Bellgard S.E."/>
            <person name="Bellgard M.I."/>
        </authorList>
    </citation>
    <scope>NUCLEOTIDE SEQUENCE</scope>
    <source>
        <tissue evidence="2">Shoot tissue taken approximately 20 cm above the soil surface</tissue>
    </source>
</reference>
<dbReference type="EMBL" id="GBRH01193675">
    <property type="protein sequence ID" value="JAE04221.1"/>
    <property type="molecule type" value="Transcribed_RNA"/>
</dbReference>
<feature type="region of interest" description="Disordered" evidence="1">
    <location>
        <begin position="65"/>
        <end position="86"/>
    </location>
</feature>
<sequence>MVLRPRRLPEPEHAHLLAHPQRHHHCLQPRRVVEIPLVVPPGPVARRLPRGGHEPPQRVVLGDARAQRVQTRVGDEERERGVRRRRGVADEGVEEVRGLADVHGHGDRGAVGVAAAAGGGDGGAGGAEVEDIGVDEGERGVGADIGGEAGHAGVVEADDEVVRVNLRSPAGAEEDAAVADNGAGGEAPPAEEPREVVHHAGDIPPTAMAGKEEGAEGGAEGGEEGVVGGHRVGWEAEAADGSVPRLAGGGCAVEREAEVEEAVVVAEAGEGGNRGIGEERGRLGQELVRADVCGGEPA</sequence>
<organism evidence="2">
    <name type="scientific">Arundo donax</name>
    <name type="common">Giant reed</name>
    <name type="synonym">Donax arundinaceus</name>
    <dbReference type="NCBI Taxonomy" id="35708"/>
    <lineage>
        <taxon>Eukaryota</taxon>
        <taxon>Viridiplantae</taxon>
        <taxon>Streptophyta</taxon>
        <taxon>Embryophyta</taxon>
        <taxon>Tracheophyta</taxon>
        <taxon>Spermatophyta</taxon>
        <taxon>Magnoliopsida</taxon>
        <taxon>Liliopsida</taxon>
        <taxon>Poales</taxon>
        <taxon>Poaceae</taxon>
        <taxon>PACMAD clade</taxon>
        <taxon>Arundinoideae</taxon>
        <taxon>Arundineae</taxon>
        <taxon>Arundo</taxon>
    </lineage>
</organism>
<feature type="compositionally biased region" description="Basic and acidic residues" evidence="1">
    <location>
        <begin position="191"/>
        <end position="201"/>
    </location>
</feature>
<accession>A0A0A9F268</accession>